<dbReference type="GO" id="GO:0005886">
    <property type="term" value="C:plasma membrane"/>
    <property type="evidence" value="ECO:0007669"/>
    <property type="project" value="UniProtKB-SubCell"/>
</dbReference>
<dbReference type="Pfam" id="PF01582">
    <property type="entry name" value="TIR"/>
    <property type="match status" value="1"/>
</dbReference>
<keyword evidence="5 10" id="KW-0812">Transmembrane</keyword>
<dbReference type="AlphaFoldDB" id="A0AAV6UVJ3"/>
<dbReference type="PRINTS" id="PR01537">
    <property type="entry name" value="INTRLKN1R1F"/>
</dbReference>
<dbReference type="SMART" id="SM00365">
    <property type="entry name" value="LRR_SD22"/>
    <property type="match status" value="8"/>
</dbReference>
<keyword evidence="4" id="KW-0433">Leucine-rich repeat</keyword>
<dbReference type="Gene3D" id="3.80.10.10">
    <property type="entry name" value="Ribonuclease Inhibitor"/>
    <property type="match status" value="6"/>
</dbReference>
<dbReference type="InterPro" id="IPR035897">
    <property type="entry name" value="Toll_tir_struct_dom_sf"/>
</dbReference>
<feature type="transmembrane region" description="Helical" evidence="10">
    <location>
        <begin position="1001"/>
        <end position="1025"/>
    </location>
</feature>
<organism evidence="12 13">
    <name type="scientific">Oedothorax gibbosus</name>
    <dbReference type="NCBI Taxonomy" id="931172"/>
    <lineage>
        <taxon>Eukaryota</taxon>
        <taxon>Metazoa</taxon>
        <taxon>Ecdysozoa</taxon>
        <taxon>Arthropoda</taxon>
        <taxon>Chelicerata</taxon>
        <taxon>Arachnida</taxon>
        <taxon>Araneae</taxon>
        <taxon>Araneomorphae</taxon>
        <taxon>Entelegynae</taxon>
        <taxon>Araneoidea</taxon>
        <taxon>Linyphiidae</taxon>
        <taxon>Erigoninae</taxon>
        <taxon>Oedothorax</taxon>
    </lineage>
</organism>
<dbReference type="FunFam" id="3.80.10.10:FF:001438">
    <property type="entry name" value="Uncharacterized protein"/>
    <property type="match status" value="1"/>
</dbReference>
<evidence type="ECO:0000256" key="4">
    <source>
        <dbReference type="ARBA" id="ARBA00022614"/>
    </source>
</evidence>
<dbReference type="InterPro" id="IPR001611">
    <property type="entry name" value="Leu-rich_rpt"/>
</dbReference>
<evidence type="ECO:0000256" key="3">
    <source>
        <dbReference type="ARBA" id="ARBA00022475"/>
    </source>
</evidence>
<evidence type="ECO:0000313" key="12">
    <source>
        <dbReference type="EMBL" id="KAG8188134.1"/>
    </source>
</evidence>
<dbReference type="EMBL" id="JAFNEN010000248">
    <property type="protein sequence ID" value="KAG8188134.1"/>
    <property type="molecule type" value="Genomic_DNA"/>
</dbReference>
<comment type="caution">
    <text evidence="12">The sequence shown here is derived from an EMBL/GenBank/DDBJ whole genome shotgun (WGS) entry which is preliminary data.</text>
</comment>
<dbReference type="Proteomes" id="UP000827092">
    <property type="component" value="Unassembled WGS sequence"/>
</dbReference>
<comment type="similarity">
    <text evidence="2">Belongs to the Toll-like receptor family.</text>
</comment>
<dbReference type="InterPro" id="IPR000157">
    <property type="entry name" value="TIR_dom"/>
</dbReference>
<evidence type="ECO:0000256" key="8">
    <source>
        <dbReference type="ARBA" id="ARBA00022989"/>
    </source>
</evidence>
<keyword evidence="7" id="KW-0677">Repeat</keyword>
<dbReference type="Pfam" id="PF13855">
    <property type="entry name" value="LRR_8"/>
    <property type="match status" value="6"/>
</dbReference>
<evidence type="ECO:0000256" key="2">
    <source>
        <dbReference type="ARBA" id="ARBA00009634"/>
    </source>
</evidence>
<evidence type="ECO:0000256" key="1">
    <source>
        <dbReference type="ARBA" id="ARBA00004236"/>
    </source>
</evidence>
<dbReference type="SMART" id="SM00013">
    <property type="entry name" value="LRRNT"/>
    <property type="match status" value="1"/>
</dbReference>
<evidence type="ECO:0000256" key="9">
    <source>
        <dbReference type="ARBA" id="ARBA00023136"/>
    </source>
</evidence>
<dbReference type="PANTHER" id="PTHR24373">
    <property type="entry name" value="SLIT RELATED LEUCINE-RICH REPEAT NEURONAL PROTEIN"/>
    <property type="match status" value="1"/>
</dbReference>
<dbReference type="PANTHER" id="PTHR24373:SF385">
    <property type="entry name" value="GH01279P-RELATED"/>
    <property type="match status" value="1"/>
</dbReference>
<keyword evidence="9 10" id="KW-0472">Membrane</keyword>
<dbReference type="PROSITE" id="PS50104">
    <property type="entry name" value="TIR"/>
    <property type="match status" value="1"/>
</dbReference>
<dbReference type="Pfam" id="PF12799">
    <property type="entry name" value="LRR_4"/>
    <property type="match status" value="1"/>
</dbReference>
<dbReference type="FunFam" id="3.80.10.10:FF:001164">
    <property type="entry name" value="GH01279p"/>
    <property type="match status" value="1"/>
</dbReference>
<accession>A0AAV6UVJ3</accession>
<keyword evidence="3" id="KW-1003">Cell membrane</keyword>
<protein>
    <recommendedName>
        <fullName evidence="11">TIR domain-containing protein</fullName>
    </recommendedName>
</protein>
<dbReference type="InterPro" id="IPR025875">
    <property type="entry name" value="Leu-rich_rpt_4"/>
</dbReference>
<dbReference type="PROSITE" id="PS51450">
    <property type="entry name" value="LRR"/>
    <property type="match status" value="8"/>
</dbReference>
<sequence length="1215" mass="138416">MDVHPPGIRVCDTSVMLLPMRVLFFLLLAAAGTHVLGSPARGYVAPQDCEWTAAGGFGSSSSVALTCTVRTINGAFDSTNFSLIQPQNTVSLKVKCENVLFESALANNSFHHLKELKSLHIEFCKLKEIPSKAFWGLGELSNLTVRTYNSEWGEIFLKVVPGSLSPLQKLARLDLSRNNMPALTPSLLCALPNLQHLNLSYNDFSEVVNLGFAATNRTPCPVHVQHLDLTRNRLKVLSDHGFSALRHLRTLYLQNNRISRAEDTALSGLGKLKTLDLSNNLLVALPPGFLKGSELLTELNLKNNSMSVLPPGLFAGLQQMMVLDLSHNSLTSQWLNGDTFADMTRLVVMDLSYNKLSHLESAVFRSQYSLQVLQLHHNELVSIADNAFSSLYNLQYLVLTKNNLTYIDALTFTGLQMLMVLSLDYNSIQAIHSEALKNCTNLQEFNLNVNKLIEVPKTIKFLHQLRALDISNNRISVIVNASYKGLTQLYSLRLAGNSIGNLTKGVFEDLPSMRILNLADNKVQAIEQGIFEEVPELHALRLDSNLISDISSLFINLHDLLMLNISANRISWFDYALIPIGLQWLDVHDNQIETLGNYYELESVLKLRTLDASSNKITDIEATSLPNSIEILFLNNNFIKNIQPFTFLGKQNLTRVELKSNNLETLEMNAFRLSEVQSRKPLPEFTVSDNPYICDCNMEWLQRMATLDESRQYPRMTDIEEIMCSLTFKRRKSVVPLTRAQSSQFLCSYKSHCFALCHCCEFDACDCEMVCPENCTCYYDQSWNTNIVDCGGQRHTAVPRKIPMDVTELYLDGSDIPTLSSHTFIGRKNMKILYLNNSNVHTIDNRTFNGLRDLLVLNLDHNRLTTLHGYEFERLVHLRELYLSHNLISSISNVTFANLKNIEILHLDHNYIVHYQVWLLNANPRLQEIKLARNSWTCDCFFIGEVKEFLHLKGDYVRDIYDLECHFNHTHSHSMLDFNTTSCSNFTANAMRRDLFDFNDLIPVLIISATILFVVVCIAVIIFVYRKEMGVWFYAKYGVRLFGKTRSSPHSRGGDEDKLFDAFVSYSKKDEAFVTQILAPELECGLPTYRLCLHYRDLPVGGYMSDAIMEAMESSRRTILILSENFLKSEWCRYEFKSAHREVLGSCQQHRLLVVGLGKVDPQELDPDIRLWMKQSPVLRWGEKLFWDRLKYAMPDVRHRKTERNRNDVSVAVHI</sequence>
<evidence type="ECO:0000256" key="6">
    <source>
        <dbReference type="ARBA" id="ARBA00022729"/>
    </source>
</evidence>
<name>A0AAV6UVJ3_9ARAC</name>
<dbReference type="GO" id="GO:0005615">
    <property type="term" value="C:extracellular space"/>
    <property type="evidence" value="ECO:0007669"/>
    <property type="project" value="TreeGrafter"/>
</dbReference>
<dbReference type="InterPro" id="IPR032675">
    <property type="entry name" value="LRR_dom_sf"/>
</dbReference>
<dbReference type="FunFam" id="3.40.50.10140:FF:000021">
    <property type="entry name" value="Toll receptor 13"/>
    <property type="match status" value="1"/>
</dbReference>
<dbReference type="Gene3D" id="3.40.50.10140">
    <property type="entry name" value="Toll/interleukin-1 receptor homology (TIR) domain"/>
    <property type="match status" value="1"/>
</dbReference>
<keyword evidence="8 10" id="KW-1133">Transmembrane helix</keyword>
<dbReference type="SUPFAM" id="SSF52200">
    <property type="entry name" value="Toll/Interleukin receptor TIR domain"/>
    <property type="match status" value="1"/>
</dbReference>
<evidence type="ECO:0000256" key="7">
    <source>
        <dbReference type="ARBA" id="ARBA00022737"/>
    </source>
</evidence>
<dbReference type="InterPro" id="IPR050328">
    <property type="entry name" value="Dev_Immune_Receptor"/>
</dbReference>
<gene>
    <name evidence="12" type="ORF">JTE90_029062</name>
</gene>
<dbReference type="InterPro" id="IPR000372">
    <property type="entry name" value="LRRNT"/>
</dbReference>
<dbReference type="GO" id="GO:0007165">
    <property type="term" value="P:signal transduction"/>
    <property type="evidence" value="ECO:0007669"/>
    <property type="project" value="InterPro"/>
</dbReference>
<keyword evidence="13" id="KW-1185">Reference proteome</keyword>
<evidence type="ECO:0000256" key="10">
    <source>
        <dbReference type="SAM" id="Phobius"/>
    </source>
</evidence>
<reference evidence="12 13" key="1">
    <citation type="journal article" date="2022" name="Nat. Ecol. Evol.">
        <title>A masculinizing supergene underlies an exaggerated male reproductive morph in a spider.</title>
        <authorList>
            <person name="Hendrickx F."/>
            <person name="De Corte Z."/>
            <person name="Sonet G."/>
            <person name="Van Belleghem S.M."/>
            <person name="Kostlbacher S."/>
            <person name="Vangestel C."/>
        </authorList>
    </citation>
    <scope>NUCLEOTIDE SEQUENCE [LARGE SCALE GENOMIC DNA]</scope>
    <source>
        <strain evidence="12">W744_W776</strain>
    </source>
</reference>
<proteinExistence type="inferred from homology"/>
<evidence type="ECO:0000256" key="5">
    <source>
        <dbReference type="ARBA" id="ARBA00022692"/>
    </source>
</evidence>
<comment type="subcellular location">
    <subcellularLocation>
        <location evidence="1">Cell membrane</location>
    </subcellularLocation>
</comment>
<dbReference type="SMART" id="SM00255">
    <property type="entry name" value="TIR"/>
    <property type="match status" value="1"/>
</dbReference>
<dbReference type="SMART" id="SM00369">
    <property type="entry name" value="LRR_TYP"/>
    <property type="match status" value="23"/>
</dbReference>
<evidence type="ECO:0000313" key="13">
    <source>
        <dbReference type="Proteomes" id="UP000827092"/>
    </source>
</evidence>
<dbReference type="SUPFAM" id="SSF52058">
    <property type="entry name" value="L domain-like"/>
    <property type="match status" value="3"/>
</dbReference>
<keyword evidence="6" id="KW-0732">Signal</keyword>
<dbReference type="GO" id="GO:0031012">
    <property type="term" value="C:extracellular matrix"/>
    <property type="evidence" value="ECO:0007669"/>
    <property type="project" value="TreeGrafter"/>
</dbReference>
<feature type="domain" description="TIR" evidence="11">
    <location>
        <begin position="1058"/>
        <end position="1194"/>
    </location>
</feature>
<dbReference type="InterPro" id="IPR003591">
    <property type="entry name" value="Leu-rich_rpt_typical-subtyp"/>
</dbReference>
<evidence type="ECO:0000259" key="11">
    <source>
        <dbReference type="PROSITE" id="PS50104"/>
    </source>
</evidence>